<organism evidence="2 3">
    <name type="scientific">Halovenus salina</name>
    <dbReference type="NCBI Taxonomy" id="1510225"/>
    <lineage>
        <taxon>Archaea</taxon>
        <taxon>Methanobacteriati</taxon>
        <taxon>Methanobacteriota</taxon>
        <taxon>Stenosarchaea group</taxon>
        <taxon>Halobacteria</taxon>
        <taxon>Halobacteriales</taxon>
        <taxon>Haloarculaceae</taxon>
        <taxon>Halovenus</taxon>
    </lineage>
</organism>
<dbReference type="RefSeq" id="WP_382183850.1">
    <property type="nucleotide sequence ID" value="NZ_JBHSZI010000001.1"/>
</dbReference>
<accession>A0ABD5W0E1</accession>
<evidence type="ECO:0000313" key="2">
    <source>
        <dbReference type="EMBL" id="MFC7057120.1"/>
    </source>
</evidence>
<sequence length="139" mass="16356">MAREIRITIDDDEVFEQMKRAKQELDLSWREVLHRGLQREPARGREPSTGQDDYNAIEDDIGDRIERQVKERIETSLENALGIETYRRDAPGRPPNYEDEVESQRTLRTRYSRSRSSTRVRPIGFRCGSNWRCEQVAST</sequence>
<reference evidence="2 3" key="1">
    <citation type="journal article" date="2019" name="Int. J. Syst. Evol. Microbiol.">
        <title>The Global Catalogue of Microorganisms (GCM) 10K type strain sequencing project: providing services to taxonomists for standard genome sequencing and annotation.</title>
        <authorList>
            <consortium name="The Broad Institute Genomics Platform"/>
            <consortium name="The Broad Institute Genome Sequencing Center for Infectious Disease"/>
            <person name="Wu L."/>
            <person name="Ma J."/>
        </authorList>
    </citation>
    <scope>NUCLEOTIDE SEQUENCE [LARGE SCALE GENOMIC DNA]</scope>
    <source>
        <strain evidence="2 3">JCM 30072</strain>
    </source>
</reference>
<evidence type="ECO:0000313" key="3">
    <source>
        <dbReference type="Proteomes" id="UP001596445"/>
    </source>
</evidence>
<dbReference type="EMBL" id="JBHSZI010000001">
    <property type="protein sequence ID" value="MFC7057120.1"/>
    <property type="molecule type" value="Genomic_DNA"/>
</dbReference>
<evidence type="ECO:0000256" key="1">
    <source>
        <dbReference type="SAM" id="MobiDB-lite"/>
    </source>
</evidence>
<keyword evidence="3" id="KW-1185">Reference proteome</keyword>
<dbReference type="Proteomes" id="UP001596445">
    <property type="component" value="Unassembled WGS sequence"/>
</dbReference>
<protein>
    <recommendedName>
        <fullName evidence="4">Ribbon-helix-helix protein, copG family</fullName>
    </recommendedName>
</protein>
<comment type="caution">
    <text evidence="2">The sequence shown here is derived from an EMBL/GenBank/DDBJ whole genome shotgun (WGS) entry which is preliminary data.</text>
</comment>
<feature type="region of interest" description="Disordered" evidence="1">
    <location>
        <begin position="86"/>
        <end position="114"/>
    </location>
</feature>
<gene>
    <name evidence="2" type="ORF">ACFQQG_01745</name>
</gene>
<dbReference type="AlphaFoldDB" id="A0ABD5W0E1"/>
<proteinExistence type="predicted"/>
<name>A0ABD5W0E1_9EURY</name>
<evidence type="ECO:0008006" key="4">
    <source>
        <dbReference type="Google" id="ProtNLM"/>
    </source>
</evidence>